<protein>
    <submittedName>
        <fullName evidence="2">Uncharacterized protein</fullName>
    </submittedName>
</protein>
<feature type="region of interest" description="Disordered" evidence="1">
    <location>
        <begin position="406"/>
        <end position="449"/>
    </location>
</feature>
<dbReference type="AlphaFoldDB" id="A0AAD4NPC6"/>
<sequence length="519" mass="56634">MEPEALQWLGWSYASRLYDHLKLNNTLTFQTWSLFRKAFPEDIDLHSTFRVYDRDSEGLLPSVVDRLAKLDIGILTFLCIRTVDMTVDQLVSLNAIKTLAALALEIGRNTRRGNERETLTMQSLRDWGRSVGESGAFKNLRVLLIDGCNTFLARFVLKCVSAFPSLNIVGIFGPTDSYTTKPYWGDWRQHIPSNCCNETTSSSGWGSSKTTITSDMRQLYDVSLELSQDVPTGDGTCRSLSMYYIQHSMPDPTREIAWFIRELKDESVRPVKRIQEDKPRLNEMTSTSGVINSGFDSGPAAPAVQHTSGGLFGGKTVSSITAVHNTTQQPRGGDSFNSSRSNIFGTGTKPLPSSSGLFGSEVPVKSRAKVGGNFFGHVGQTNNPREGSPSSQIASSVSDIFFQRAEKQASSVPDNRVTESSDLRSLPFSSATTSARGPSLSTPNSVKDSKAADSTLDAILAKAVESTGIPSGEHIRIIYAGTDGPCGARRMMVDFYTYEATGDLMRAQGEDTHGPGFPP</sequence>
<dbReference type="Proteomes" id="UP001199106">
    <property type="component" value="Unassembled WGS sequence"/>
</dbReference>
<evidence type="ECO:0000256" key="1">
    <source>
        <dbReference type="SAM" id="MobiDB-lite"/>
    </source>
</evidence>
<feature type="compositionally biased region" description="Polar residues" evidence="1">
    <location>
        <begin position="379"/>
        <end position="394"/>
    </location>
</feature>
<feature type="region of interest" description="Disordered" evidence="1">
    <location>
        <begin position="326"/>
        <end position="348"/>
    </location>
</feature>
<name>A0AAD4NPC6_9PLEO</name>
<reference evidence="2" key="1">
    <citation type="submission" date="2021-07" db="EMBL/GenBank/DDBJ databases">
        <title>Genome Resource of American Ginseng Black Spot Pathogen Alternaria panax.</title>
        <authorList>
            <person name="Qiu C."/>
            <person name="Wang W."/>
            <person name="Liu Z."/>
        </authorList>
    </citation>
    <scope>NUCLEOTIDE SEQUENCE</scope>
    <source>
        <strain evidence="2">BNCC115425</strain>
    </source>
</reference>
<accession>A0AAD4NPC6</accession>
<evidence type="ECO:0000313" key="3">
    <source>
        <dbReference type="Proteomes" id="UP001199106"/>
    </source>
</evidence>
<feature type="region of interest" description="Disordered" evidence="1">
    <location>
        <begin position="375"/>
        <end position="394"/>
    </location>
</feature>
<organism evidence="2 3">
    <name type="scientific">Alternaria panax</name>
    <dbReference type="NCBI Taxonomy" id="48097"/>
    <lineage>
        <taxon>Eukaryota</taxon>
        <taxon>Fungi</taxon>
        <taxon>Dikarya</taxon>
        <taxon>Ascomycota</taxon>
        <taxon>Pezizomycotina</taxon>
        <taxon>Dothideomycetes</taxon>
        <taxon>Pleosporomycetidae</taxon>
        <taxon>Pleosporales</taxon>
        <taxon>Pleosporineae</taxon>
        <taxon>Pleosporaceae</taxon>
        <taxon>Alternaria</taxon>
        <taxon>Alternaria sect. Panax</taxon>
    </lineage>
</organism>
<evidence type="ECO:0000313" key="2">
    <source>
        <dbReference type="EMBL" id="KAG9192351.1"/>
    </source>
</evidence>
<proteinExistence type="predicted"/>
<keyword evidence="3" id="KW-1185">Reference proteome</keyword>
<gene>
    <name evidence="2" type="ORF">G6011_11085</name>
</gene>
<feature type="compositionally biased region" description="Polar residues" evidence="1">
    <location>
        <begin position="427"/>
        <end position="446"/>
    </location>
</feature>
<comment type="caution">
    <text evidence="2">The sequence shown here is derived from an EMBL/GenBank/DDBJ whole genome shotgun (WGS) entry which is preliminary data.</text>
</comment>
<dbReference type="EMBL" id="JAANER010000003">
    <property type="protein sequence ID" value="KAG9192351.1"/>
    <property type="molecule type" value="Genomic_DNA"/>
</dbReference>